<sequence length="56" mass="5924">MHTSRKSSAPFNLHPNSSQTNSIPICKVTTTAVSTTPLCLCCVMPKFPNGAVCVCV</sequence>
<proteinExistence type="predicted"/>
<evidence type="ECO:0000313" key="1">
    <source>
        <dbReference type="EMBL" id="MPC73203.1"/>
    </source>
</evidence>
<dbReference type="Proteomes" id="UP000324222">
    <property type="component" value="Unassembled WGS sequence"/>
</dbReference>
<protein>
    <submittedName>
        <fullName evidence="1">Uncharacterized protein</fullName>
    </submittedName>
</protein>
<reference evidence="1 2" key="1">
    <citation type="submission" date="2019-05" db="EMBL/GenBank/DDBJ databases">
        <title>Another draft genome of Portunus trituberculatus and its Hox gene families provides insights of decapod evolution.</title>
        <authorList>
            <person name="Jeong J.-H."/>
            <person name="Song I."/>
            <person name="Kim S."/>
            <person name="Choi T."/>
            <person name="Kim D."/>
            <person name="Ryu S."/>
            <person name="Kim W."/>
        </authorList>
    </citation>
    <scope>NUCLEOTIDE SEQUENCE [LARGE SCALE GENOMIC DNA]</scope>
    <source>
        <tissue evidence="1">Muscle</tissue>
    </source>
</reference>
<dbReference type="EMBL" id="VSRR010036304">
    <property type="protein sequence ID" value="MPC73203.1"/>
    <property type="molecule type" value="Genomic_DNA"/>
</dbReference>
<gene>
    <name evidence="1" type="ORF">E2C01_067524</name>
</gene>
<comment type="caution">
    <text evidence="1">The sequence shown here is derived from an EMBL/GenBank/DDBJ whole genome shotgun (WGS) entry which is preliminary data.</text>
</comment>
<accession>A0A5B7HSV5</accession>
<organism evidence="1 2">
    <name type="scientific">Portunus trituberculatus</name>
    <name type="common">Swimming crab</name>
    <name type="synonym">Neptunus trituberculatus</name>
    <dbReference type="NCBI Taxonomy" id="210409"/>
    <lineage>
        <taxon>Eukaryota</taxon>
        <taxon>Metazoa</taxon>
        <taxon>Ecdysozoa</taxon>
        <taxon>Arthropoda</taxon>
        <taxon>Crustacea</taxon>
        <taxon>Multicrustacea</taxon>
        <taxon>Malacostraca</taxon>
        <taxon>Eumalacostraca</taxon>
        <taxon>Eucarida</taxon>
        <taxon>Decapoda</taxon>
        <taxon>Pleocyemata</taxon>
        <taxon>Brachyura</taxon>
        <taxon>Eubrachyura</taxon>
        <taxon>Portunoidea</taxon>
        <taxon>Portunidae</taxon>
        <taxon>Portuninae</taxon>
        <taxon>Portunus</taxon>
    </lineage>
</organism>
<evidence type="ECO:0000313" key="2">
    <source>
        <dbReference type="Proteomes" id="UP000324222"/>
    </source>
</evidence>
<keyword evidence="2" id="KW-1185">Reference proteome</keyword>
<name>A0A5B7HSV5_PORTR</name>
<dbReference type="AlphaFoldDB" id="A0A5B7HSV5"/>